<dbReference type="SUPFAM" id="SSF52283">
    <property type="entry name" value="Formate/glycerate dehydrogenase catalytic domain-like"/>
    <property type="match status" value="1"/>
</dbReference>
<dbReference type="Proteomes" id="UP000469292">
    <property type="component" value="Unassembled WGS sequence"/>
</dbReference>
<dbReference type="PROSITE" id="PS00065">
    <property type="entry name" value="D_2_HYDROXYACID_DH_1"/>
    <property type="match status" value="1"/>
</dbReference>
<dbReference type="CDD" id="cd12169">
    <property type="entry name" value="PGDH_like_1"/>
    <property type="match status" value="1"/>
</dbReference>
<dbReference type="GO" id="GO:0051287">
    <property type="term" value="F:NAD binding"/>
    <property type="evidence" value="ECO:0007669"/>
    <property type="project" value="InterPro"/>
</dbReference>
<dbReference type="FunFam" id="3.40.50.720:FF:000203">
    <property type="entry name" value="D-3-phosphoglycerate dehydrogenase (SerA)"/>
    <property type="match status" value="1"/>
</dbReference>
<keyword evidence="4" id="KW-0520">NAD</keyword>
<evidence type="ECO:0000313" key="8">
    <source>
        <dbReference type="EMBL" id="NEG69669.1"/>
    </source>
</evidence>
<feature type="domain" description="D-isomer specific 2-hydroxyacid dehydrogenase NAD-binding" evidence="7">
    <location>
        <begin position="127"/>
        <end position="302"/>
    </location>
</feature>
<dbReference type="InterPro" id="IPR036291">
    <property type="entry name" value="NAD(P)-bd_dom_sf"/>
</dbReference>
<name>A0A6I5N212_9BIFI</name>
<dbReference type="GO" id="GO:0008652">
    <property type="term" value="P:amino acid biosynthetic process"/>
    <property type="evidence" value="ECO:0007669"/>
    <property type="project" value="UniProtKB-KW"/>
</dbReference>
<feature type="domain" description="D-isomer specific 2-hydroxyacid dehydrogenase catalytic" evidence="6">
    <location>
        <begin position="27"/>
        <end position="330"/>
    </location>
</feature>
<keyword evidence="9" id="KW-1185">Reference proteome</keyword>
<evidence type="ECO:0000313" key="9">
    <source>
        <dbReference type="Proteomes" id="UP000469292"/>
    </source>
</evidence>
<evidence type="ECO:0000256" key="1">
    <source>
        <dbReference type="ARBA" id="ARBA00005854"/>
    </source>
</evidence>
<dbReference type="Pfam" id="PF02826">
    <property type="entry name" value="2-Hacid_dh_C"/>
    <property type="match status" value="1"/>
</dbReference>
<dbReference type="RefSeq" id="WP_163227211.1">
    <property type="nucleotide sequence ID" value="NZ_VYSG01000001.1"/>
</dbReference>
<organism evidence="8 9">
    <name type="scientific">Bifidobacterium choloepi</name>
    <dbReference type="NCBI Taxonomy" id="2614131"/>
    <lineage>
        <taxon>Bacteria</taxon>
        <taxon>Bacillati</taxon>
        <taxon>Actinomycetota</taxon>
        <taxon>Actinomycetes</taxon>
        <taxon>Bifidobacteriales</taxon>
        <taxon>Bifidobacteriaceae</taxon>
        <taxon>Bifidobacterium</taxon>
    </lineage>
</organism>
<sequence>MTVIYETQQDRTDLPLVVMPCVMKGMIEPFKQWFGMLDGVARLKMYEDFTYDEDEFVKRCAGAEAVIVIGFHISDNVLRQLSGHVKCFAFGGTGVASFIDLDEAKRLGIRICNVVHYGDHAVAEFAVALMFELARHVGELNRETHEGVWDTQTHAGMELCGKTLGIVGLGGIGQTVARIAQGIGMKVTAWKSPTSKKDYAALGVTPIEDLSRLMATADVVSINLPLLPGTKGIVKKEHIDAMRPGTMFINTARAELVEPGALLDRLEKGDIVAGLDVYYQEPLPADSPLLKLGNVVLTPHVAWRSDGAYTSLTKQVIESIAAYFKGDRFNVVVG</sequence>
<proteinExistence type="inferred from homology"/>
<keyword evidence="3 5" id="KW-0560">Oxidoreductase</keyword>
<dbReference type="InterPro" id="IPR050857">
    <property type="entry name" value="D-2-hydroxyacid_DH"/>
</dbReference>
<keyword evidence="2" id="KW-0028">Amino-acid biosynthesis</keyword>
<dbReference type="InterPro" id="IPR029752">
    <property type="entry name" value="D-isomer_DH_CS1"/>
</dbReference>
<dbReference type="InterPro" id="IPR006140">
    <property type="entry name" value="D-isomer_DH_NAD-bd"/>
</dbReference>
<dbReference type="PANTHER" id="PTHR42789:SF1">
    <property type="entry name" value="D-ISOMER SPECIFIC 2-HYDROXYACID DEHYDROGENASE FAMILY PROTEIN (AFU_ORTHOLOGUE AFUA_6G10090)"/>
    <property type="match status" value="1"/>
</dbReference>
<dbReference type="AlphaFoldDB" id="A0A6I5N212"/>
<dbReference type="Gene3D" id="3.40.50.720">
    <property type="entry name" value="NAD(P)-binding Rossmann-like Domain"/>
    <property type="match status" value="2"/>
</dbReference>
<comment type="similarity">
    <text evidence="1 5">Belongs to the D-isomer specific 2-hydroxyacid dehydrogenase family.</text>
</comment>
<evidence type="ECO:0000256" key="4">
    <source>
        <dbReference type="ARBA" id="ARBA00023027"/>
    </source>
</evidence>
<dbReference type="InterPro" id="IPR006139">
    <property type="entry name" value="D-isomer_2_OHA_DH_cat_dom"/>
</dbReference>
<reference evidence="8 9" key="1">
    <citation type="submission" date="2019-09" db="EMBL/GenBank/DDBJ databases">
        <title>Phylogenetic characterization of a novel taxon of the genus Bifidobacterium: Bifidobacterium choloepi sp. nov.</title>
        <authorList>
            <person name="Modesto M."/>
            <person name="Satti M."/>
        </authorList>
    </citation>
    <scope>NUCLEOTIDE SEQUENCE [LARGE SCALE GENOMIC DNA]</scope>
    <source>
        <strain evidence="8 9">BRDM6</strain>
    </source>
</reference>
<accession>A0A6I5N212</accession>
<dbReference type="GO" id="GO:0016616">
    <property type="term" value="F:oxidoreductase activity, acting on the CH-OH group of donors, NAD or NADP as acceptor"/>
    <property type="evidence" value="ECO:0007669"/>
    <property type="project" value="InterPro"/>
</dbReference>
<evidence type="ECO:0000259" key="6">
    <source>
        <dbReference type="Pfam" id="PF00389"/>
    </source>
</evidence>
<evidence type="ECO:0000256" key="5">
    <source>
        <dbReference type="RuleBase" id="RU003719"/>
    </source>
</evidence>
<dbReference type="Pfam" id="PF00389">
    <property type="entry name" value="2-Hacid_dh"/>
    <property type="match status" value="1"/>
</dbReference>
<protein>
    <submittedName>
        <fullName evidence="8">D-2-hydroxyacid dehydrogenase family protein</fullName>
    </submittedName>
</protein>
<dbReference type="EMBL" id="VYSG01000001">
    <property type="protein sequence ID" value="NEG69669.1"/>
    <property type="molecule type" value="Genomic_DNA"/>
</dbReference>
<comment type="caution">
    <text evidence="8">The sequence shown here is derived from an EMBL/GenBank/DDBJ whole genome shotgun (WGS) entry which is preliminary data.</text>
</comment>
<evidence type="ECO:0000259" key="7">
    <source>
        <dbReference type="Pfam" id="PF02826"/>
    </source>
</evidence>
<gene>
    <name evidence="8" type="ORF">F6S87_03355</name>
</gene>
<dbReference type="PANTHER" id="PTHR42789">
    <property type="entry name" value="D-ISOMER SPECIFIC 2-HYDROXYACID DEHYDROGENASE FAMILY PROTEIN (AFU_ORTHOLOGUE AFUA_6G10090)"/>
    <property type="match status" value="1"/>
</dbReference>
<dbReference type="SUPFAM" id="SSF51735">
    <property type="entry name" value="NAD(P)-binding Rossmann-fold domains"/>
    <property type="match status" value="1"/>
</dbReference>
<evidence type="ECO:0000256" key="2">
    <source>
        <dbReference type="ARBA" id="ARBA00022605"/>
    </source>
</evidence>
<evidence type="ECO:0000256" key="3">
    <source>
        <dbReference type="ARBA" id="ARBA00023002"/>
    </source>
</evidence>